<gene>
    <name evidence="1" type="ORF">TMSB3V08_LOCUS1010</name>
</gene>
<proteinExistence type="predicted"/>
<evidence type="ECO:0000313" key="1">
    <source>
        <dbReference type="EMBL" id="CAD7424043.1"/>
    </source>
</evidence>
<accession>A0A7R9DYD2</accession>
<organism evidence="1">
    <name type="scientific">Timema monikensis</name>
    <dbReference type="NCBI Taxonomy" id="170555"/>
    <lineage>
        <taxon>Eukaryota</taxon>
        <taxon>Metazoa</taxon>
        <taxon>Ecdysozoa</taxon>
        <taxon>Arthropoda</taxon>
        <taxon>Hexapoda</taxon>
        <taxon>Insecta</taxon>
        <taxon>Pterygota</taxon>
        <taxon>Neoptera</taxon>
        <taxon>Polyneoptera</taxon>
        <taxon>Phasmatodea</taxon>
        <taxon>Timematodea</taxon>
        <taxon>Timematoidea</taxon>
        <taxon>Timematidae</taxon>
        <taxon>Timema</taxon>
    </lineage>
</organism>
<sequence length="215" mass="23614">MEPFICINGVSVTSFVEVAVIIGDNCVRKAHHKEEGRGETIGTIVPGPEHLGALRLVPRMQKSVTLYEVQVSRYLGETIDSVSLGSRSRRDLTFEESQVTKLAACLVAGLLKEGCEHALNVWAHVVTHDVHPDESIRRERQVEKMRGGGGVELNLNLPRETKLVGSQIDNHLWGAELNASCIHTGEPNRSELSVELNLNIPASHILLQKVMYVGG</sequence>
<protein>
    <submittedName>
        <fullName evidence="1">Uncharacterized protein</fullName>
    </submittedName>
</protein>
<dbReference type="AlphaFoldDB" id="A0A7R9DYD2"/>
<name>A0A7R9DYD2_9NEOP</name>
<reference evidence="1" key="1">
    <citation type="submission" date="2020-11" db="EMBL/GenBank/DDBJ databases">
        <authorList>
            <person name="Tran Van P."/>
        </authorList>
    </citation>
    <scope>NUCLEOTIDE SEQUENCE</scope>
</reference>
<dbReference type="EMBL" id="OB792747">
    <property type="protein sequence ID" value="CAD7424043.1"/>
    <property type="molecule type" value="Genomic_DNA"/>
</dbReference>